<proteinExistence type="predicted"/>
<evidence type="ECO:0000256" key="2">
    <source>
        <dbReference type="SAM" id="SignalP"/>
    </source>
</evidence>
<dbReference type="EMBL" id="BAABCV010000003">
    <property type="protein sequence ID" value="GAA4090958.1"/>
    <property type="molecule type" value="Genomic_DNA"/>
</dbReference>
<accession>A0ABP7WKK6</accession>
<keyword evidence="2" id="KW-0732">Signal</keyword>
<evidence type="ECO:0000313" key="3">
    <source>
        <dbReference type="EMBL" id="GAA4090958.1"/>
    </source>
</evidence>
<keyword evidence="1" id="KW-0175">Coiled coil</keyword>
<sequence>MELTKKLTIGLLTCMLLTFGLFPEKANAQASTAQDVQQLLMDIEKLTQFKAILSDMETGYTILTQGYGEVKDISEGNFNLHSSFLNSLMAISPEVRKYGRIADIISAQASIVSEYKAAYKQFSSSGHFSATELVYMNGVFSQLLSQSVDNLTNLANVITAGNLRMSDAERLQAIDHIYGDTQNKLVFLRHFNTEVAVLQLQREKEQNDVNTLQKLY</sequence>
<evidence type="ECO:0000313" key="4">
    <source>
        <dbReference type="Proteomes" id="UP001500841"/>
    </source>
</evidence>
<evidence type="ECO:0008006" key="5">
    <source>
        <dbReference type="Google" id="ProtNLM"/>
    </source>
</evidence>
<dbReference type="RefSeq" id="WP_345101569.1">
    <property type="nucleotide sequence ID" value="NZ_BAABCV010000003.1"/>
</dbReference>
<feature type="chain" id="PRO_5045077612" description="TerB family tellurite resistance protein" evidence="2">
    <location>
        <begin position="29"/>
        <end position="216"/>
    </location>
</feature>
<evidence type="ECO:0000256" key="1">
    <source>
        <dbReference type="SAM" id="Coils"/>
    </source>
</evidence>
<dbReference type="Proteomes" id="UP001500841">
    <property type="component" value="Unassembled WGS sequence"/>
</dbReference>
<organism evidence="3 4">
    <name type="scientific">Mucilaginibacter panaciglaebae</name>
    <dbReference type="NCBI Taxonomy" id="502331"/>
    <lineage>
        <taxon>Bacteria</taxon>
        <taxon>Pseudomonadati</taxon>
        <taxon>Bacteroidota</taxon>
        <taxon>Sphingobacteriia</taxon>
        <taxon>Sphingobacteriales</taxon>
        <taxon>Sphingobacteriaceae</taxon>
        <taxon>Mucilaginibacter</taxon>
    </lineage>
</organism>
<feature type="coiled-coil region" evidence="1">
    <location>
        <begin position="188"/>
        <end position="215"/>
    </location>
</feature>
<comment type="caution">
    <text evidence="3">The sequence shown here is derived from an EMBL/GenBank/DDBJ whole genome shotgun (WGS) entry which is preliminary data.</text>
</comment>
<keyword evidence="4" id="KW-1185">Reference proteome</keyword>
<reference evidence="4" key="1">
    <citation type="journal article" date="2019" name="Int. J. Syst. Evol. Microbiol.">
        <title>The Global Catalogue of Microorganisms (GCM) 10K type strain sequencing project: providing services to taxonomists for standard genome sequencing and annotation.</title>
        <authorList>
            <consortium name="The Broad Institute Genomics Platform"/>
            <consortium name="The Broad Institute Genome Sequencing Center for Infectious Disease"/>
            <person name="Wu L."/>
            <person name="Ma J."/>
        </authorList>
    </citation>
    <scope>NUCLEOTIDE SEQUENCE [LARGE SCALE GENOMIC DNA]</scope>
    <source>
        <strain evidence="4">JCM 17085</strain>
    </source>
</reference>
<name>A0ABP7WKK6_9SPHI</name>
<gene>
    <name evidence="3" type="ORF">GCM10022392_10890</name>
</gene>
<protein>
    <recommendedName>
        <fullName evidence="5">TerB family tellurite resistance protein</fullName>
    </recommendedName>
</protein>
<feature type="signal peptide" evidence="2">
    <location>
        <begin position="1"/>
        <end position="28"/>
    </location>
</feature>